<feature type="region of interest" description="Disordered" evidence="4">
    <location>
        <begin position="659"/>
        <end position="708"/>
    </location>
</feature>
<dbReference type="GO" id="GO:0046599">
    <property type="term" value="P:regulation of centriole replication"/>
    <property type="evidence" value="ECO:0007669"/>
    <property type="project" value="TreeGrafter"/>
</dbReference>
<feature type="compositionally biased region" description="Polar residues" evidence="4">
    <location>
        <begin position="122"/>
        <end position="132"/>
    </location>
</feature>
<name>A0AAV1NCN5_SCOSC</name>
<dbReference type="PANTHER" id="PTHR21553:SF24">
    <property type="entry name" value="(E2-INDEPENDENT) E3 UBIQUITIN-CONJUGATING ENZYME FATS"/>
    <property type="match status" value="1"/>
</dbReference>
<feature type="compositionally biased region" description="Polar residues" evidence="4">
    <location>
        <begin position="285"/>
        <end position="300"/>
    </location>
</feature>
<feature type="compositionally biased region" description="Basic and acidic residues" evidence="4">
    <location>
        <begin position="249"/>
        <end position="262"/>
    </location>
</feature>
<reference evidence="6 7" key="1">
    <citation type="submission" date="2024-01" db="EMBL/GenBank/DDBJ databases">
        <authorList>
            <person name="Alioto T."/>
            <person name="Alioto T."/>
            <person name="Gomez Garrido J."/>
        </authorList>
    </citation>
    <scope>NUCLEOTIDE SEQUENCE [LARGE SCALE GENOMIC DNA]</scope>
</reference>
<feature type="region of interest" description="Disordered" evidence="4">
    <location>
        <begin position="731"/>
        <end position="810"/>
    </location>
</feature>
<evidence type="ECO:0000256" key="2">
    <source>
        <dbReference type="ARBA" id="ARBA00022490"/>
    </source>
</evidence>
<evidence type="ECO:0000313" key="7">
    <source>
        <dbReference type="Proteomes" id="UP001314229"/>
    </source>
</evidence>
<dbReference type="AlphaFoldDB" id="A0AAV1NCN5"/>
<feature type="region of interest" description="Disordered" evidence="4">
    <location>
        <begin position="390"/>
        <end position="479"/>
    </location>
</feature>
<feature type="domain" description="ALMS motif" evidence="5">
    <location>
        <begin position="789"/>
        <end position="906"/>
    </location>
</feature>
<feature type="region of interest" description="Disordered" evidence="4">
    <location>
        <begin position="1"/>
        <end position="21"/>
    </location>
</feature>
<evidence type="ECO:0000259" key="5">
    <source>
        <dbReference type="Pfam" id="PF15309"/>
    </source>
</evidence>
<organism evidence="6 7">
    <name type="scientific">Scomber scombrus</name>
    <name type="common">Atlantic mackerel</name>
    <name type="synonym">Scomber vernalis</name>
    <dbReference type="NCBI Taxonomy" id="13677"/>
    <lineage>
        <taxon>Eukaryota</taxon>
        <taxon>Metazoa</taxon>
        <taxon>Chordata</taxon>
        <taxon>Craniata</taxon>
        <taxon>Vertebrata</taxon>
        <taxon>Euteleostomi</taxon>
        <taxon>Actinopterygii</taxon>
        <taxon>Neopterygii</taxon>
        <taxon>Teleostei</taxon>
        <taxon>Neoteleostei</taxon>
        <taxon>Acanthomorphata</taxon>
        <taxon>Pelagiaria</taxon>
        <taxon>Scombriformes</taxon>
        <taxon>Scombridae</taxon>
        <taxon>Scomber</taxon>
    </lineage>
</organism>
<dbReference type="GO" id="GO:0008017">
    <property type="term" value="F:microtubule binding"/>
    <property type="evidence" value="ECO:0007669"/>
    <property type="project" value="TreeGrafter"/>
</dbReference>
<feature type="region of interest" description="Disordered" evidence="4">
    <location>
        <begin position="279"/>
        <end position="300"/>
    </location>
</feature>
<feature type="compositionally biased region" description="Polar residues" evidence="4">
    <location>
        <begin position="81"/>
        <end position="92"/>
    </location>
</feature>
<dbReference type="InterPro" id="IPR029299">
    <property type="entry name" value="ALMS_motif"/>
</dbReference>
<sequence length="909" mass="101233">MTLRRPAAQRRAPSWRRSGDESYWESLISEGEVLPSVSRPPRRPRPQSAIEGGQLDSWLEHLQRMQNDLIAHDQVPAFGDRTTSMPGLNKQLSGRAWRQQGIPSFSRGSSSCGSPSLYESSLGSQESLQTGFLSPPEHRESWERAHIMQAPRKEQAQLSYLSPVKIGWLPVQRKVMMVSDTCNQSQFLDQSAGQVKLKQPITPTFQKSQATASRHQDGEVERSHASPLSTLGVRTWQSPDQGSPITKQVPEKRSPAANEVDRPVGWQALRRGWNVNRLSSLPGGSHSNELPTGTSSYSYRKSPLMKTTSVEPLKHTPLHQTTSADPCRPHILPQGTNSTETYKSHTPLHRTSSVQPLRPIVPLCSTSSSSQPSKLHTTSAVTTLVPHSKASFSSITISSRKVSRSASLPISNRPTCNHSAANRRESPPPPLAHQSMDPKTRQVTVQRKATIVKVTEQRMMSSPNPSAKRAGTPPTSHDLDTVVHRRKATIIKVTEHRESYSPGNKGSRVRHPEYRHSYTEGLYKENSMWSQGNHLEHNTGPSYHHLDSTQRAYSAIAPSSSGPEKNGGTLHTSTLRLFVSNPPAIAAPASSEPSPKAVGQRWDRPHRPLSCYGNVFGHTEPSKENVTQPAARKWSFELPQETNINPVNSSSSFIRPGTAVNETGHPVADTLKPNGGEKERLPSPEDAVRRSSPSLTLIKAPDPHSHQSPEELVALNAAAIIANIKLQRQLSKKKTLNGTSEKDYAASPKGNSVTDEEKCMKPHPDQSQRHYQPHSGFVPLNLDPERSAETVSLQEALQRSRPDFISRSKGRVRELERRAQERRNPQSDAAVRQRRALIARSASLYDNLFEPRDRAITGREMQLRSKRTLADVKRKKDEAKKREVFLSNRQRVELFKKKLLDQILQRSNN</sequence>
<evidence type="ECO:0000256" key="3">
    <source>
        <dbReference type="ARBA" id="ARBA00023212"/>
    </source>
</evidence>
<gene>
    <name evidence="6" type="ORF">FSCOSCO3_A028718</name>
</gene>
<comment type="caution">
    <text evidence="6">The sequence shown here is derived from an EMBL/GenBank/DDBJ whole genome shotgun (WGS) entry which is preliminary data.</text>
</comment>
<feature type="region of interest" description="Disordered" evidence="4">
    <location>
        <begin position="77"/>
        <end position="139"/>
    </location>
</feature>
<keyword evidence="7" id="KW-1185">Reference proteome</keyword>
<feature type="compositionally biased region" description="Polar residues" evidence="4">
    <location>
        <begin position="406"/>
        <end position="420"/>
    </location>
</feature>
<feature type="compositionally biased region" description="Low complexity" evidence="4">
    <location>
        <begin position="390"/>
        <end position="400"/>
    </location>
</feature>
<feature type="compositionally biased region" description="Basic and acidic residues" evidence="4">
    <location>
        <begin position="214"/>
        <end position="224"/>
    </location>
</feature>
<feature type="compositionally biased region" description="Polar residues" evidence="4">
    <location>
        <begin position="235"/>
        <end position="246"/>
    </location>
</feature>
<feature type="compositionally biased region" description="Basic and acidic residues" evidence="4">
    <location>
        <begin position="675"/>
        <end position="689"/>
    </location>
</feature>
<feature type="compositionally biased region" description="Low complexity" evidence="4">
    <location>
        <begin position="586"/>
        <end position="597"/>
    </location>
</feature>
<dbReference type="Proteomes" id="UP001314229">
    <property type="component" value="Unassembled WGS sequence"/>
</dbReference>
<evidence type="ECO:0000313" key="6">
    <source>
        <dbReference type="EMBL" id="CAK6956788.1"/>
    </source>
</evidence>
<dbReference type="GO" id="GO:0005814">
    <property type="term" value="C:centriole"/>
    <property type="evidence" value="ECO:0007669"/>
    <property type="project" value="TreeGrafter"/>
</dbReference>
<keyword evidence="3" id="KW-0206">Cytoskeleton</keyword>
<feature type="region of interest" description="Disordered" evidence="4">
    <location>
        <begin position="586"/>
        <end position="605"/>
    </location>
</feature>
<feature type="compositionally biased region" description="Basic and acidic residues" evidence="4">
    <location>
        <begin position="798"/>
        <end position="810"/>
    </location>
</feature>
<dbReference type="EMBL" id="CAWUFR010000026">
    <property type="protein sequence ID" value="CAK6956788.1"/>
    <property type="molecule type" value="Genomic_DNA"/>
</dbReference>
<protein>
    <submittedName>
        <fullName evidence="6">(E2-independent) E3 ubiquitin-conjugating enzyme FATS</fullName>
    </submittedName>
</protein>
<dbReference type="Pfam" id="PF15309">
    <property type="entry name" value="ALMS_motif"/>
    <property type="match status" value="1"/>
</dbReference>
<accession>A0AAV1NCN5</accession>
<feature type="region of interest" description="Disordered" evidence="4">
    <location>
        <begin position="205"/>
        <end position="263"/>
    </location>
</feature>
<comment type="subcellular location">
    <subcellularLocation>
        <location evidence="1">Cytoplasm</location>
        <location evidence="1">Cytoskeleton</location>
        <location evidence="1">Microtubule organizing center</location>
        <location evidence="1">Centrosome</location>
    </subcellularLocation>
</comment>
<feature type="compositionally biased region" description="Low complexity" evidence="4">
    <location>
        <begin position="104"/>
        <end position="121"/>
    </location>
</feature>
<evidence type="ECO:0000256" key="4">
    <source>
        <dbReference type="SAM" id="MobiDB-lite"/>
    </source>
</evidence>
<dbReference type="GO" id="GO:0005813">
    <property type="term" value="C:centrosome"/>
    <property type="evidence" value="ECO:0007669"/>
    <property type="project" value="UniProtKB-SubCell"/>
</dbReference>
<dbReference type="GO" id="GO:0005829">
    <property type="term" value="C:cytosol"/>
    <property type="evidence" value="ECO:0007669"/>
    <property type="project" value="TreeGrafter"/>
</dbReference>
<evidence type="ECO:0000256" key="1">
    <source>
        <dbReference type="ARBA" id="ARBA00004300"/>
    </source>
</evidence>
<proteinExistence type="predicted"/>
<keyword evidence="2" id="KW-0963">Cytoplasm</keyword>
<dbReference type="PANTHER" id="PTHR21553">
    <property type="entry name" value="ALMS1-RELATED"/>
    <property type="match status" value="1"/>
</dbReference>
<feature type="compositionally biased region" description="Basic and acidic residues" evidence="4">
    <location>
        <begin position="755"/>
        <end position="768"/>
    </location>
</feature>